<organism evidence="10 11">
    <name type="scientific">Blomia tropicalis</name>
    <name type="common">Mite</name>
    <dbReference type="NCBI Taxonomy" id="40697"/>
    <lineage>
        <taxon>Eukaryota</taxon>
        <taxon>Metazoa</taxon>
        <taxon>Ecdysozoa</taxon>
        <taxon>Arthropoda</taxon>
        <taxon>Chelicerata</taxon>
        <taxon>Arachnida</taxon>
        <taxon>Acari</taxon>
        <taxon>Acariformes</taxon>
        <taxon>Sarcoptiformes</taxon>
        <taxon>Astigmata</taxon>
        <taxon>Glycyphagoidea</taxon>
        <taxon>Echimyopodidae</taxon>
        <taxon>Blomia</taxon>
    </lineage>
</organism>
<feature type="domain" description="Phosphorylase b kinase regulatory subunit alpha/beta C-terminal" evidence="9">
    <location>
        <begin position="920"/>
        <end position="1052"/>
    </location>
</feature>
<dbReference type="InterPro" id="IPR008734">
    <property type="entry name" value="PHK_A/B_su"/>
</dbReference>
<feature type="domain" description="GH15-like" evidence="8">
    <location>
        <begin position="32"/>
        <end position="872"/>
    </location>
</feature>
<evidence type="ECO:0000259" key="9">
    <source>
        <dbReference type="Pfam" id="PF19292"/>
    </source>
</evidence>
<comment type="PTM">
    <text evidence="6">Although the final Cys may be farnesylated, the terminal tripeptide is probably not removed, and the C-terminus is not methylated.</text>
</comment>
<feature type="lipid moiety-binding region" description="S-farnesyl cysteine" evidence="6">
    <location>
        <position position="1073"/>
    </location>
</feature>
<evidence type="ECO:0000313" key="10">
    <source>
        <dbReference type="EMBL" id="KAJ6217767.1"/>
    </source>
</evidence>
<evidence type="ECO:0000256" key="7">
    <source>
        <dbReference type="RuleBase" id="RU364123"/>
    </source>
</evidence>
<evidence type="ECO:0000313" key="11">
    <source>
        <dbReference type="Proteomes" id="UP001142055"/>
    </source>
</evidence>
<dbReference type="InterPro" id="IPR008928">
    <property type="entry name" value="6-hairpin_glycosidase_sf"/>
</dbReference>
<keyword evidence="11" id="KW-1185">Reference proteome</keyword>
<comment type="subcellular location">
    <subcellularLocation>
        <location evidence="7">Cell membrane</location>
        <topology evidence="7">Lipid-anchor</topology>
        <orientation evidence="7">Cytoplasmic side</orientation>
    </subcellularLocation>
</comment>
<keyword evidence="6 7" id="KW-0636">Prenylation</keyword>
<dbReference type="PANTHER" id="PTHR10749">
    <property type="entry name" value="PHOSPHORYLASE B KINASE REGULATORY SUBUNIT"/>
    <property type="match status" value="1"/>
</dbReference>
<keyword evidence="5 7" id="KW-0119">Carbohydrate metabolism</keyword>
<comment type="caution">
    <text evidence="10">The sequence shown here is derived from an EMBL/GenBank/DDBJ whole genome shotgun (WGS) entry which is preliminary data.</text>
</comment>
<evidence type="ECO:0000256" key="2">
    <source>
        <dbReference type="ARBA" id="ARBA00007128"/>
    </source>
</evidence>
<dbReference type="InterPro" id="IPR045583">
    <property type="entry name" value="KPBA/B_C"/>
</dbReference>
<protein>
    <recommendedName>
        <fullName evidence="7">Phosphorylase b kinase regulatory subunit</fullName>
    </recommendedName>
</protein>
<dbReference type="GO" id="GO:0005516">
    <property type="term" value="F:calmodulin binding"/>
    <property type="evidence" value="ECO:0007669"/>
    <property type="project" value="UniProtKB-KW"/>
</dbReference>
<keyword evidence="7" id="KW-0472">Membrane</keyword>
<sequence>MSLDHKYSTNIHSDESFSETNPISNFVQCMKSLDSFYGQVKRQILRYQSPTTGLFPSMSHETNEAVILDSIFCSAAIWAVYQAYHRLIDDDHGAAHGLGQSAVKCMRGILMAWMRQSKDKMELFKANQSTKHALPSKVNLFTGLPLTNDSDYGHLQLDVVSLYILFLVQMINSGLQIIYTMDEVQFVQNLVYYVERAYRTPDFGMWERGSKYNDGTPEIHASSIGMAKSALESINGCNLFGDKGTSWSVIYVDIDAHSRNRSTFETLLPRESSSKNTDAALLPTISWPCFATHDVNLYESTKEKIISRLKTPFGFKRFLRDGYGTVLEQPDATYYKSGETKHFENIECAWPIFCCFLIIDAKFKNNESQLKEYKSLLFDKLLKREHKYGDYIMPKYYYVPPEYVEIERLNPGSSPRFPISDGTTYSSMHLMGQAVLLITQLLLNGLLQINELDPLRRYTPSFERNRNKMGRYSVFQGKVYGTASDLVVQVVLIAESIRLQAMMATYGIQTQTPLEVEPVQIWPSSQLVKIYEYLGVNRKLGLKGRPPRPIGSLGTSKLYRIMGQTILCYPLIFEDSDFYLSHDMALLIDDIKNELNFVGKYWRMSGRPTVCIILREEHLRDANFKVMLDLLVECKNGCIKSSNLKVKIGRLQNLISSSCVEHLDFFHMMPPEDLPKLQSFRQLEHTYGIGYQSLTHIPSAILYSESVDFDYKTYESLPTWPNVIEALKNCNTLLGKSQLLSILLKREGPQFLLPFSGTTVYEHIEKISKQAGALRYWSVVRFCSSILQKQVDSISPSITSILVNGKQISLGAGYNEVLIDHPMTPKEIHELIYSIGQDVYDSVLQQEIIIYVGRLIATSLQLFDGIFRIRIGAGLMQAMRFYLLYKQEDESGTTRLEALSPSHVRRLLYRVLTDTDLLTHQKRQIDGCLGRFPINFCDKVWSILLRSPIGILVGNCQLSSNLIITQMAQHDLSFIVKVEEFISQIPAPEYRQILIELLMVIHLILERNPEFIFGHNQVVDLDKLVEGALNHCKKEHNNKYTILQFYSESKSDTSAYFARAVLDTLLQYPPIECKIN</sequence>
<evidence type="ECO:0000256" key="5">
    <source>
        <dbReference type="ARBA" id="ARBA00023277"/>
    </source>
</evidence>
<accession>A0A9Q0M4I5</accession>
<dbReference type="InterPro" id="IPR011613">
    <property type="entry name" value="GH15-like"/>
</dbReference>
<evidence type="ECO:0000256" key="1">
    <source>
        <dbReference type="ARBA" id="ARBA00005131"/>
    </source>
</evidence>
<comment type="similarity">
    <text evidence="2 7">Belongs to the phosphorylase b kinase regulatory chain family.</text>
</comment>
<dbReference type="Pfam" id="PF19292">
    <property type="entry name" value="KPBB_C"/>
    <property type="match status" value="1"/>
</dbReference>
<reference evidence="10" key="1">
    <citation type="submission" date="2022-12" db="EMBL/GenBank/DDBJ databases">
        <title>Genome assemblies of Blomia tropicalis.</title>
        <authorList>
            <person name="Cui Y."/>
        </authorList>
    </citation>
    <scope>NUCLEOTIDE SEQUENCE</scope>
    <source>
        <tissue evidence="10">Adult mites</tissue>
    </source>
</reference>
<dbReference type="GO" id="GO:0005886">
    <property type="term" value="C:plasma membrane"/>
    <property type="evidence" value="ECO:0007669"/>
    <property type="project" value="UniProtKB-SubCell"/>
</dbReference>
<comment type="function">
    <text evidence="7">Phosphorylase b kinase catalyzes the phosphorylation of serine in certain substrates, including troponin I.</text>
</comment>
<dbReference type="SUPFAM" id="SSF48208">
    <property type="entry name" value="Six-hairpin glycosidases"/>
    <property type="match status" value="1"/>
</dbReference>
<keyword evidence="3 7" id="KW-0321">Glycogen metabolism</keyword>
<keyword evidence="7" id="KW-1003">Cell membrane</keyword>
<evidence type="ECO:0000256" key="4">
    <source>
        <dbReference type="ARBA" id="ARBA00022860"/>
    </source>
</evidence>
<dbReference type="AlphaFoldDB" id="A0A9Q0M4I5"/>
<dbReference type="PANTHER" id="PTHR10749:SF8">
    <property type="entry name" value="PHOSPHORYLASE B KINASE REGULATORY SUBUNIT BETA"/>
    <property type="match status" value="1"/>
</dbReference>
<keyword evidence="4 7" id="KW-0112">Calmodulin-binding</keyword>
<evidence type="ECO:0000256" key="6">
    <source>
        <dbReference type="PIRSR" id="PIRSR608734-50"/>
    </source>
</evidence>
<comment type="pathway">
    <text evidence="1 7">Glycan biosynthesis; glycogen metabolism.</text>
</comment>
<gene>
    <name evidence="10" type="ORF">RDWZM_008924</name>
</gene>
<keyword evidence="6 7" id="KW-0449">Lipoprotein</keyword>
<dbReference type="Proteomes" id="UP001142055">
    <property type="component" value="Chromosome 3"/>
</dbReference>
<evidence type="ECO:0000259" key="8">
    <source>
        <dbReference type="Pfam" id="PF00723"/>
    </source>
</evidence>
<dbReference type="Pfam" id="PF00723">
    <property type="entry name" value="Glyco_hydro_15"/>
    <property type="match status" value="1"/>
</dbReference>
<dbReference type="OMA" id="CWIKQAH"/>
<dbReference type="GO" id="GO:0005977">
    <property type="term" value="P:glycogen metabolic process"/>
    <property type="evidence" value="ECO:0007669"/>
    <property type="project" value="UniProtKB-KW"/>
</dbReference>
<name>A0A9Q0M4I5_BLOTA</name>
<proteinExistence type="inferred from homology"/>
<dbReference type="EMBL" id="JAPWDV010000003">
    <property type="protein sequence ID" value="KAJ6217767.1"/>
    <property type="molecule type" value="Genomic_DNA"/>
</dbReference>
<evidence type="ECO:0000256" key="3">
    <source>
        <dbReference type="ARBA" id="ARBA00022600"/>
    </source>
</evidence>
<dbReference type="GO" id="GO:0005964">
    <property type="term" value="C:phosphorylase kinase complex"/>
    <property type="evidence" value="ECO:0007669"/>
    <property type="project" value="TreeGrafter"/>
</dbReference>